<evidence type="ECO:0000256" key="4">
    <source>
        <dbReference type="ARBA" id="ARBA00022989"/>
    </source>
</evidence>
<evidence type="ECO:0000256" key="1">
    <source>
        <dbReference type="ARBA" id="ARBA00004651"/>
    </source>
</evidence>
<dbReference type="PANTHER" id="PTHR30294:SF29">
    <property type="entry name" value="MULTIDRUG ABC TRANSPORTER PERMEASE YBHS-RELATED"/>
    <property type="match status" value="1"/>
</dbReference>
<dbReference type="Proteomes" id="UP000190285">
    <property type="component" value="Unassembled WGS sequence"/>
</dbReference>
<keyword evidence="4 6" id="KW-1133">Transmembrane helix</keyword>
<feature type="domain" description="ABC-2 type transporter transmembrane" evidence="7">
    <location>
        <begin position="22"/>
        <end position="337"/>
    </location>
</feature>
<keyword evidence="5 6" id="KW-0472">Membrane</keyword>
<dbReference type="GO" id="GO:0005886">
    <property type="term" value="C:plasma membrane"/>
    <property type="evidence" value="ECO:0007669"/>
    <property type="project" value="UniProtKB-SubCell"/>
</dbReference>
<feature type="transmembrane region" description="Helical" evidence="6">
    <location>
        <begin position="20"/>
        <end position="40"/>
    </location>
</feature>
<accession>A0A1T5LKE5</accession>
<evidence type="ECO:0000256" key="5">
    <source>
        <dbReference type="ARBA" id="ARBA00023136"/>
    </source>
</evidence>
<keyword evidence="3 6" id="KW-0812">Transmembrane</keyword>
<evidence type="ECO:0000313" key="8">
    <source>
        <dbReference type="EMBL" id="SKC76354.1"/>
    </source>
</evidence>
<comment type="subcellular location">
    <subcellularLocation>
        <location evidence="1">Cell membrane</location>
        <topology evidence="1">Multi-pass membrane protein</topology>
    </subcellularLocation>
</comment>
<feature type="transmembrane region" description="Helical" evidence="6">
    <location>
        <begin position="271"/>
        <end position="297"/>
    </location>
</feature>
<dbReference type="STRING" id="36842.SAMN02194393_02974"/>
<dbReference type="EMBL" id="FUZT01000007">
    <property type="protein sequence ID" value="SKC76354.1"/>
    <property type="molecule type" value="Genomic_DNA"/>
</dbReference>
<dbReference type="InterPro" id="IPR013525">
    <property type="entry name" value="ABC2_TM"/>
</dbReference>
<dbReference type="GO" id="GO:0140359">
    <property type="term" value="F:ABC-type transporter activity"/>
    <property type="evidence" value="ECO:0007669"/>
    <property type="project" value="InterPro"/>
</dbReference>
<keyword evidence="9" id="KW-1185">Reference proteome</keyword>
<dbReference type="Pfam" id="PF12698">
    <property type="entry name" value="ABC2_membrane_3"/>
    <property type="match status" value="1"/>
</dbReference>
<evidence type="ECO:0000256" key="2">
    <source>
        <dbReference type="ARBA" id="ARBA00022475"/>
    </source>
</evidence>
<gene>
    <name evidence="8" type="ORF">SAMN02194393_02974</name>
</gene>
<feature type="transmembrane region" description="Helical" evidence="6">
    <location>
        <begin position="165"/>
        <end position="188"/>
    </location>
</feature>
<evidence type="ECO:0000256" key="3">
    <source>
        <dbReference type="ARBA" id="ARBA00022692"/>
    </source>
</evidence>
<evidence type="ECO:0000256" key="6">
    <source>
        <dbReference type="SAM" id="Phobius"/>
    </source>
</evidence>
<feature type="transmembrane region" description="Helical" evidence="6">
    <location>
        <begin position="209"/>
        <end position="232"/>
    </location>
</feature>
<dbReference type="InterPro" id="IPR051449">
    <property type="entry name" value="ABC-2_transporter_component"/>
</dbReference>
<keyword evidence="2" id="KW-1003">Cell membrane</keyword>
<dbReference type="AlphaFoldDB" id="A0A1T5LKE5"/>
<dbReference type="PANTHER" id="PTHR30294">
    <property type="entry name" value="MEMBRANE COMPONENT OF ABC TRANSPORTER YHHJ-RELATED"/>
    <property type="match status" value="1"/>
</dbReference>
<protein>
    <submittedName>
        <fullName evidence="8">ABC-2 type transport system permease protein</fullName>
    </submittedName>
</protein>
<proteinExistence type="predicted"/>
<feature type="transmembrane region" description="Helical" evidence="6">
    <location>
        <begin position="321"/>
        <end position="344"/>
    </location>
</feature>
<organism evidence="8 9">
    <name type="scientific">Maledivibacter halophilus</name>
    <dbReference type="NCBI Taxonomy" id="36842"/>
    <lineage>
        <taxon>Bacteria</taxon>
        <taxon>Bacillati</taxon>
        <taxon>Bacillota</taxon>
        <taxon>Clostridia</taxon>
        <taxon>Peptostreptococcales</taxon>
        <taxon>Caminicellaceae</taxon>
        <taxon>Maledivibacter</taxon>
    </lineage>
</organism>
<name>A0A1T5LKE5_9FIRM</name>
<evidence type="ECO:0000313" key="9">
    <source>
        <dbReference type="Proteomes" id="UP000190285"/>
    </source>
</evidence>
<evidence type="ECO:0000259" key="7">
    <source>
        <dbReference type="Pfam" id="PF12698"/>
    </source>
</evidence>
<sequence>MTKRLFALVKKDIVSGYRNYFFLVVMVVAVIFALIVNFAIPKDLDIKPSVYYNIEYEGENKEIFEKVMMKTASKHNNVYKMNSQDDIVENMEKNFNSIGIIIKEYRGKPTVELIMQGYENREVINSLILSLKDDIDNMVREDLKINTIFLNKEIDQEKVPFNKNVLPIFLTMEPTMLGLTIIAAFIFMEKDEGTIKAYKVSPGRISEYLASKIILMIILGLISTIISTFLVVGFEADYFNLILIVIVGSVFASGLGLIISSFFNNISESMIWIIFTSIVLLIPFASYFVPSFAPIYIRILPTYLLQFAIREAVFPSGNISLIYSTIGTFAVLSIINYIVAIFAYKRNLTRG</sequence>
<dbReference type="RefSeq" id="WP_079492643.1">
    <property type="nucleotide sequence ID" value="NZ_FUZT01000007.1"/>
</dbReference>
<dbReference type="OrthoDB" id="1710957at2"/>
<feature type="transmembrane region" description="Helical" evidence="6">
    <location>
        <begin position="238"/>
        <end position="259"/>
    </location>
</feature>
<reference evidence="8 9" key="1">
    <citation type="submission" date="2017-02" db="EMBL/GenBank/DDBJ databases">
        <authorList>
            <person name="Peterson S.W."/>
        </authorList>
    </citation>
    <scope>NUCLEOTIDE SEQUENCE [LARGE SCALE GENOMIC DNA]</scope>
    <source>
        <strain evidence="8 9">M1</strain>
    </source>
</reference>